<organism evidence="1 2">
    <name type="scientific">Agromyces hippuratus</name>
    <dbReference type="NCBI Taxonomy" id="286438"/>
    <lineage>
        <taxon>Bacteria</taxon>
        <taxon>Bacillati</taxon>
        <taxon>Actinomycetota</taxon>
        <taxon>Actinomycetes</taxon>
        <taxon>Micrococcales</taxon>
        <taxon>Microbacteriaceae</taxon>
        <taxon>Agromyces</taxon>
    </lineage>
</organism>
<sequence>MPMSLVQEYVELWTSDDGRPERLVWRARRFRVSDTPTTLVGPCDWWTPVARYDVSPGRPPLQITGWRFQASADDGETHVFDVRRRDDRWELVRVFD</sequence>
<accession>A0A852WYN2</accession>
<evidence type="ECO:0000313" key="1">
    <source>
        <dbReference type="EMBL" id="NYG20214.1"/>
    </source>
</evidence>
<dbReference type="EMBL" id="JACCFI010000001">
    <property type="protein sequence ID" value="NYG20214.1"/>
    <property type="molecule type" value="Genomic_DNA"/>
</dbReference>
<gene>
    <name evidence="1" type="ORF">BJY17_000961</name>
</gene>
<name>A0A852WYN2_9MICO</name>
<evidence type="ECO:0000313" key="2">
    <source>
        <dbReference type="Proteomes" id="UP000549066"/>
    </source>
</evidence>
<dbReference type="AlphaFoldDB" id="A0A852WYN2"/>
<reference evidence="1 2" key="1">
    <citation type="submission" date="2020-07" db="EMBL/GenBank/DDBJ databases">
        <title>Sequencing the genomes of 1000 actinobacteria strains.</title>
        <authorList>
            <person name="Klenk H.-P."/>
        </authorList>
    </citation>
    <scope>NUCLEOTIDE SEQUENCE [LARGE SCALE GENOMIC DNA]</scope>
    <source>
        <strain evidence="1 2">DSM 8598</strain>
    </source>
</reference>
<dbReference type="Proteomes" id="UP000549066">
    <property type="component" value="Unassembled WGS sequence"/>
</dbReference>
<comment type="caution">
    <text evidence="1">The sequence shown here is derived from an EMBL/GenBank/DDBJ whole genome shotgun (WGS) entry which is preliminary data.</text>
</comment>
<protein>
    <submittedName>
        <fullName evidence="1">Uncharacterized protein</fullName>
    </submittedName>
</protein>
<proteinExistence type="predicted"/>
<keyword evidence="2" id="KW-1185">Reference proteome</keyword>